<evidence type="ECO:0000256" key="4">
    <source>
        <dbReference type="ARBA" id="ARBA00023139"/>
    </source>
</evidence>
<gene>
    <name evidence="6" type="ORF">D7M11_23605</name>
</gene>
<dbReference type="InterPro" id="IPR006059">
    <property type="entry name" value="SBP"/>
</dbReference>
<keyword evidence="1" id="KW-1003">Cell membrane</keyword>
<evidence type="ECO:0000256" key="3">
    <source>
        <dbReference type="ARBA" id="ARBA00023136"/>
    </source>
</evidence>
<dbReference type="Pfam" id="PF13416">
    <property type="entry name" value="SBP_bac_8"/>
    <property type="match status" value="1"/>
</dbReference>
<evidence type="ECO:0000313" key="7">
    <source>
        <dbReference type="Proteomes" id="UP000282311"/>
    </source>
</evidence>
<keyword evidence="4" id="KW-0564">Palmitate</keyword>
<dbReference type="InterPro" id="IPR050490">
    <property type="entry name" value="Bact_solute-bd_prot1"/>
</dbReference>
<evidence type="ECO:0000313" key="6">
    <source>
        <dbReference type="EMBL" id="RKN78294.1"/>
    </source>
</evidence>
<accession>A0A3B0C1J9</accession>
<keyword evidence="7" id="KW-1185">Reference proteome</keyword>
<dbReference type="AlphaFoldDB" id="A0A3B0C1J9"/>
<proteinExistence type="predicted"/>
<dbReference type="EMBL" id="RBAH01000019">
    <property type="protein sequence ID" value="RKN78294.1"/>
    <property type="molecule type" value="Genomic_DNA"/>
</dbReference>
<name>A0A3B0C1J9_9BACL</name>
<comment type="caution">
    <text evidence="6">The sequence shown here is derived from an EMBL/GenBank/DDBJ whole genome shotgun (WGS) entry which is preliminary data.</text>
</comment>
<evidence type="ECO:0000256" key="5">
    <source>
        <dbReference type="ARBA" id="ARBA00023288"/>
    </source>
</evidence>
<reference evidence="6 7" key="1">
    <citation type="journal article" date="2007" name="Int. J. Syst. Evol. Microbiol.">
        <title>Paenibacillus ginsengarvi sp. nov., isolated from soil from ginseng cultivation.</title>
        <authorList>
            <person name="Yoon M.H."/>
            <person name="Ten L.N."/>
            <person name="Im W.T."/>
        </authorList>
    </citation>
    <scope>NUCLEOTIDE SEQUENCE [LARGE SCALE GENOMIC DNA]</scope>
    <source>
        <strain evidence="6 7">KCTC 13059</strain>
    </source>
</reference>
<sequence length="467" mass="52887">MIYPHFKFVELRHERPHITNMQEGQCMRTNKQTNKQTRALVIAVSAALMIGGCAAKKEEEGGKADPQTVGVKQEAPLEPVTLKFHQLGTYFTPEDFKMLLADPVHKKYPHITLEMINSQNDMAKMLAMGEQVDFLVTYNGRLAPHKDLNILEDITPLAKKHNFDLTRFDPGALDALKSASDKGELYALPYAVNLNALYYNKDIFDKFGVGYPSDGLTWENAIELGKKVGRQEGGTQYRGLEMDNLARLLFPLSLNVIDPKTDKAMVNSDPYKTAFEIGKSIYSIPGNDYKTGTGAIDRFSKDRNVAMLGSVNLFLTLRQMPDLNWDLAQFPSYKEKPNTYGMYDLHLLIPMKMSQYKDDQMRVMEVMFSDEVQNAMVRKTARISTLKDPKYSQQFAQEISELKGKRIEAVFKSKPAPAMAFSVYYSNAYTLLNAEYEAMLQGKQDTNTALRTAEEKINQLIKTEKGK</sequence>
<evidence type="ECO:0000256" key="1">
    <source>
        <dbReference type="ARBA" id="ARBA00022475"/>
    </source>
</evidence>
<dbReference type="SUPFAM" id="SSF53850">
    <property type="entry name" value="Periplasmic binding protein-like II"/>
    <property type="match status" value="1"/>
</dbReference>
<dbReference type="Proteomes" id="UP000282311">
    <property type="component" value="Unassembled WGS sequence"/>
</dbReference>
<keyword evidence="5" id="KW-0449">Lipoprotein</keyword>
<evidence type="ECO:0000256" key="2">
    <source>
        <dbReference type="ARBA" id="ARBA00022729"/>
    </source>
</evidence>
<dbReference type="PANTHER" id="PTHR43649:SF33">
    <property type="entry name" value="POLYGALACTURONAN_RHAMNOGALACTURONAN-BINDING PROTEIN YTCQ"/>
    <property type="match status" value="1"/>
</dbReference>
<dbReference type="PANTHER" id="PTHR43649">
    <property type="entry name" value="ARABINOSE-BINDING PROTEIN-RELATED"/>
    <property type="match status" value="1"/>
</dbReference>
<organism evidence="6 7">
    <name type="scientific">Paenibacillus ginsengarvi</name>
    <dbReference type="NCBI Taxonomy" id="400777"/>
    <lineage>
        <taxon>Bacteria</taxon>
        <taxon>Bacillati</taxon>
        <taxon>Bacillota</taxon>
        <taxon>Bacilli</taxon>
        <taxon>Bacillales</taxon>
        <taxon>Paenibacillaceae</taxon>
        <taxon>Paenibacillus</taxon>
    </lineage>
</organism>
<keyword evidence="2" id="KW-0732">Signal</keyword>
<keyword evidence="3" id="KW-0472">Membrane</keyword>
<dbReference type="Gene3D" id="3.40.190.10">
    <property type="entry name" value="Periplasmic binding protein-like II"/>
    <property type="match status" value="1"/>
</dbReference>
<protein>
    <submittedName>
        <fullName evidence="6">Extracellular solute-binding protein</fullName>
    </submittedName>
</protein>